<sequence>MCIEVLSDSTTEIMERDTIIKKDEYAKAGIKEYYILDAQRERTQFFRLNKTRRIYKAIKPQKGGIIKSKVLPGFQFRISDLLEKPSIEEMVENKVYQQFVMPNYLREKQALQAEKQALQAEKQAHQVEKQARILAEQRAKQLAEQLRLMEHRN</sequence>
<dbReference type="InterPro" id="IPR011335">
    <property type="entry name" value="Restrct_endonuc-II-like"/>
</dbReference>
<reference evidence="3 4" key="1">
    <citation type="journal article" date="2016" name="Front. Microbiol.">
        <title>Single-Cell (Meta-)Genomics of a Dimorphic Candidatus Thiomargarita nelsonii Reveals Genomic Plasticity.</title>
        <authorList>
            <person name="Flood B.E."/>
            <person name="Fliss P."/>
            <person name="Jones D.S."/>
            <person name="Dick G.J."/>
            <person name="Jain S."/>
            <person name="Kaster A.K."/>
            <person name="Winkel M."/>
            <person name="Mussmann M."/>
            <person name="Bailey J."/>
        </authorList>
    </citation>
    <scope>NUCLEOTIDE SEQUENCE [LARGE SCALE GENOMIC DNA]</scope>
    <source>
        <strain evidence="3">Hydrate Ridge</strain>
    </source>
</reference>
<dbReference type="Proteomes" id="UP000030428">
    <property type="component" value="Unassembled WGS sequence"/>
</dbReference>
<dbReference type="Pfam" id="PF05685">
    <property type="entry name" value="Uma2"/>
    <property type="match status" value="1"/>
</dbReference>
<dbReference type="CDD" id="cd06260">
    <property type="entry name" value="DUF820-like"/>
    <property type="match status" value="1"/>
</dbReference>
<proteinExistence type="predicted"/>
<dbReference type="EMBL" id="JSZA02000241">
    <property type="protein sequence ID" value="TGO02063.1"/>
    <property type="molecule type" value="Genomic_DNA"/>
</dbReference>
<dbReference type="SUPFAM" id="SSF52980">
    <property type="entry name" value="Restriction endonuclease-like"/>
    <property type="match status" value="1"/>
</dbReference>
<organism evidence="3 4">
    <name type="scientific">Candidatus Thiomargarita nelsonii</name>
    <dbReference type="NCBI Taxonomy" id="1003181"/>
    <lineage>
        <taxon>Bacteria</taxon>
        <taxon>Pseudomonadati</taxon>
        <taxon>Pseudomonadota</taxon>
        <taxon>Gammaproteobacteria</taxon>
        <taxon>Thiotrichales</taxon>
        <taxon>Thiotrichaceae</taxon>
        <taxon>Thiomargarita</taxon>
    </lineage>
</organism>
<dbReference type="AlphaFoldDB" id="A0A4E0QKQ8"/>
<evidence type="ECO:0000256" key="1">
    <source>
        <dbReference type="SAM" id="Coils"/>
    </source>
</evidence>
<accession>A0A4E0QKQ8</accession>
<evidence type="ECO:0000313" key="3">
    <source>
        <dbReference type="EMBL" id="TGO02063.1"/>
    </source>
</evidence>
<dbReference type="InterPro" id="IPR012296">
    <property type="entry name" value="Nuclease_put_TT1808"/>
</dbReference>
<comment type="caution">
    <text evidence="3">The sequence shown here is derived from an EMBL/GenBank/DDBJ whole genome shotgun (WGS) entry which is preliminary data.</text>
</comment>
<feature type="coiled-coil region" evidence="1">
    <location>
        <begin position="101"/>
        <end position="152"/>
    </location>
</feature>
<protein>
    <recommendedName>
        <fullName evidence="2">Putative restriction endonuclease domain-containing protein</fullName>
    </recommendedName>
</protein>
<feature type="domain" description="Putative restriction endonuclease" evidence="2">
    <location>
        <begin position="3"/>
        <end position="78"/>
    </location>
</feature>
<keyword evidence="1" id="KW-0175">Coiled coil</keyword>
<name>A0A4E0QKQ8_9GAMM</name>
<dbReference type="Gene3D" id="3.90.1570.10">
    <property type="entry name" value="tt1808, chain A"/>
    <property type="match status" value="1"/>
</dbReference>
<evidence type="ECO:0000313" key="4">
    <source>
        <dbReference type="Proteomes" id="UP000030428"/>
    </source>
</evidence>
<gene>
    <name evidence="3" type="ORF">PN36_31150</name>
</gene>
<keyword evidence="4" id="KW-1185">Reference proteome</keyword>
<dbReference type="InterPro" id="IPR008538">
    <property type="entry name" value="Uma2"/>
</dbReference>
<evidence type="ECO:0000259" key="2">
    <source>
        <dbReference type="Pfam" id="PF05685"/>
    </source>
</evidence>